<dbReference type="InterPro" id="IPR010327">
    <property type="entry name" value="FldB/FldC_alpha/beta"/>
</dbReference>
<proteinExistence type="inferred from homology"/>
<evidence type="ECO:0000313" key="2">
    <source>
        <dbReference type="EMBL" id="GAG71754.1"/>
    </source>
</evidence>
<dbReference type="PANTHER" id="PTHR30548:SF2">
    <property type="entry name" value="2-HYDROXYACYL-COA DEHYDRATASE,D-COMPONENT"/>
    <property type="match status" value="1"/>
</dbReference>
<protein>
    <recommendedName>
        <fullName evidence="3">2-hydroxyacyl-CoA dehydratase</fullName>
    </recommendedName>
</protein>
<dbReference type="Gene3D" id="3.40.50.11890">
    <property type="match status" value="1"/>
</dbReference>
<comment type="caution">
    <text evidence="2">The sequence shown here is derived from an EMBL/GenBank/DDBJ whole genome shotgun (WGS) entry which is preliminary data.</text>
</comment>
<organism evidence="2">
    <name type="scientific">marine sediment metagenome</name>
    <dbReference type="NCBI Taxonomy" id="412755"/>
    <lineage>
        <taxon>unclassified sequences</taxon>
        <taxon>metagenomes</taxon>
        <taxon>ecological metagenomes</taxon>
    </lineage>
</organism>
<gene>
    <name evidence="2" type="ORF">S01H4_05554</name>
</gene>
<dbReference type="Gene3D" id="3.40.50.11900">
    <property type="match status" value="1"/>
</dbReference>
<dbReference type="Pfam" id="PF06050">
    <property type="entry name" value="HGD-D"/>
    <property type="match status" value="1"/>
</dbReference>
<comment type="similarity">
    <text evidence="1">Belongs to the FldB/FldC dehydratase alpha/beta subunit family.</text>
</comment>
<name>X0ZQX3_9ZZZZ</name>
<feature type="non-terminal residue" evidence="2">
    <location>
        <position position="1"/>
    </location>
</feature>
<sequence length="417" mass="48018">IPYKMLLETIATTRELTERILPEQEIPSIKIGTKCFESVLSEAIEKAREGLPIVGYNFAFPSEYLYCFDCVPVCIEAVSYLLAALLPEGVEKYYDIINNWGHPYHTCSSQKGVMAMTLDDLFKFDAIICPTGPCDNSVASYPFFKYKDIPLILSDIPFLHEEKSYEYYGKQLKLTLYELGKVIDQEPDFNRMKKNIEIENQVQKIQLEIFELKKAIPCPVENLFNAFSAGATILMAGKPENIAFYTEMLEIIKKRYKRGEHSGGEEKIRSIWPYMLIFFDFAICEWLKREIGMSILFDIFNYNFTEPINTKSGLDTLFKGMAKRSMDFPMMKQSTQFFDPFIDDCVKFAKDFSADCFIYTSHIGCKQFGSVPQILREALKDEVGIPMLIIELDVGDQRMTSIKMIKNKIKMFANTLL</sequence>
<dbReference type="AlphaFoldDB" id="X0ZQX3"/>
<evidence type="ECO:0000256" key="1">
    <source>
        <dbReference type="ARBA" id="ARBA00005806"/>
    </source>
</evidence>
<reference evidence="2" key="1">
    <citation type="journal article" date="2014" name="Front. Microbiol.">
        <title>High frequency of phylogenetically diverse reductive dehalogenase-homologous genes in deep subseafloor sedimentary metagenomes.</title>
        <authorList>
            <person name="Kawai M."/>
            <person name="Futagami T."/>
            <person name="Toyoda A."/>
            <person name="Takaki Y."/>
            <person name="Nishi S."/>
            <person name="Hori S."/>
            <person name="Arai W."/>
            <person name="Tsubouchi T."/>
            <person name="Morono Y."/>
            <person name="Uchiyama I."/>
            <person name="Ito T."/>
            <person name="Fujiyama A."/>
            <person name="Inagaki F."/>
            <person name="Takami H."/>
        </authorList>
    </citation>
    <scope>NUCLEOTIDE SEQUENCE</scope>
    <source>
        <strain evidence="2">Expedition CK06-06</strain>
    </source>
</reference>
<accession>X0ZQX3</accession>
<dbReference type="EMBL" id="BART01001624">
    <property type="protein sequence ID" value="GAG71754.1"/>
    <property type="molecule type" value="Genomic_DNA"/>
</dbReference>
<evidence type="ECO:0008006" key="3">
    <source>
        <dbReference type="Google" id="ProtNLM"/>
    </source>
</evidence>
<dbReference type="PANTHER" id="PTHR30548">
    <property type="entry name" value="2-HYDROXYGLUTARYL-COA DEHYDRATASE, D-COMPONENT-RELATED"/>
    <property type="match status" value="1"/>
</dbReference>